<dbReference type="InterPro" id="IPR007325">
    <property type="entry name" value="KFase/CYL"/>
</dbReference>
<gene>
    <name evidence="2" type="ORF">PsYK624_108230</name>
</gene>
<sequence>MAPQPKAIIDLSQPLVNGKVYACEGHPAFNACCISHVADGAFATVHSLSLATHTGTHVDAPYHFFADGARIDKLDLGLLTAAPAVVADLRAKGPRAKITWDDLAPYAPRMHRGVALVLCTGWSARWGLKDYTAHPYLDPAVADKLLATGVRVVACDMMSPDLVTDEEGDCGLFHRAWLGKGAIIVENLNGVDKLLAVDKERLRVSFTPLNIVDSDGSPVRAVGWEEG</sequence>
<dbReference type="AlphaFoldDB" id="A0A9P3GGR8"/>
<protein>
    <submittedName>
        <fullName evidence="2">Cyclase family protein</fullName>
    </submittedName>
</protein>
<dbReference type="GO" id="GO:0019441">
    <property type="term" value="P:L-tryptophan catabolic process to kynurenine"/>
    <property type="evidence" value="ECO:0007669"/>
    <property type="project" value="InterPro"/>
</dbReference>
<dbReference type="Proteomes" id="UP000703269">
    <property type="component" value="Unassembled WGS sequence"/>
</dbReference>
<dbReference type="OrthoDB" id="7108654at2759"/>
<evidence type="ECO:0000256" key="1">
    <source>
        <dbReference type="ARBA" id="ARBA00007865"/>
    </source>
</evidence>
<evidence type="ECO:0000313" key="2">
    <source>
        <dbReference type="EMBL" id="GJE94652.1"/>
    </source>
</evidence>
<dbReference type="Gene3D" id="3.50.30.50">
    <property type="entry name" value="Putative cyclase"/>
    <property type="match status" value="1"/>
</dbReference>
<dbReference type="PANTHER" id="PTHR31118:SF32">
    <property type="entry name" value="KYNURENINE FORMAMIDASE"/>
    <property type="match status" value="1"/>
</dbReference>
<name>A0A9P3GGR8_9APHY</name>
<accession>A0A9P3GGR8</accession>
<dbReference type="PANTHER" id="PTHR31118">
    <property type="entry name" value="CYCLASE-LIKE PROTEIN 2"/>
    <property type="match status" value="1"/>
</dbReference>
<dbReference type="EMBL" id="BPQB01000042">
    <property type="protein sequence ID" value="GJE94652.1"/>
    <property type="molecule type" value="Genomic_DNA"/>
</dbReference>
<keyword evidence="3" id="KW-1185">Reference proteome</keyword>
<dbReference type="GO" id="GO:0004061">
    <property type="term" value="F:arylformamidase activity"/>
    <property type="evidence" value="ECO:0007669"/>
    <property type="project" value="InterPro"/>
</dbReference>
<dbReference type="InterPro" id="IPR037175">
    <property type="entry name" value="KFase_sf"/>
</dbReference>
<dbReference type="SUPFAM" id="SSF102198">
    <property type="entry name" value="Putative cyclase"/>
    <property type="match status" value="1"/>
</dbReference>
<proteinExistence type="inferred from homology"/>
<reference evidence="2 3" key="1">
    <citation type="submission" date="2021-08" db="EMBL/GenBank/DDBJ databases">
        <title>Draft Genome Sequence of Phanerochaete sordida strain YK-624.</title>
        <authorList>
            <person name="Mori T."/>
            <person name="Dohra H."/>
            <person name="Suzuki T."/>
            <person name="Kawagishi H."/>
            <person name="Hirai H."/>
        </authorList>
    </citation>
    <scope>NUCLEOTIDE SEQUENCE [LARGE SCALE GENOMIC DNA]</scope>
    <source>
        <strain evidence="2 3">YK-624</strain>
    </source>
</reference>
<comment type="caution">
    <text evidence="2">The sequence shown here is derived from an EMBL/GenBank/DDBJ whole genome shotgun (WGS) entry which is preliminary data.</text>
</comment>
<organism evidence="2 3">
    <name type="scientific">Phanerochaete sordida</name>
    <dbReference type="NCBI Taxonomy" id="48140"/>
    <lineage>
        <taxon>Eukaryota</taxon>
        <taxon>Fungi</taxon>
        <taxon>Dikarya</taxon>
        <taxon>Basidiomycota</taxon>
        <taxon>Agaricomycotina</taxon>
        <taxon>Agaricomycetes</taxon>
        <taxon>Polyporales</taxon>
        <taxon>Phanerochaetaceae</taxon>
        <taxon>Phanerochaete</taxon>
    </lineage>
</organism>
<comment type="similarity">
    <text evidence="1">Belongs to the Cyclase 1 superfamily.</text>
</comment>
<dbReference type="Pfam" id="PF04199">
    <property type="entry name" value="Cyclase"/>
    <property type="match status" value="1"/>
</dbReference>
<evidence type="ECO:0000313" key="3">
    <source>
        <dbReference type="Proteomes" id="UP000703269"/>
    </source>
</evidence>